<reference evidence="2" key="1">
    <citation type="submission" date="2023-10" db="EMBL/GenBank/DDBJ databases">
        <authorList>
            <person name="Chen Y."/>
            <person name="Shah S."/>
            <person name="Dougan E. K."/>
            <person name="Thang M."/>
            <person name="Chan C."/>
        </authorList>
    </citation>
    <scope>NUCLEOTIDE SEQUENCE [LARGE SCALE GENOMIC DNA]</scope>
</reference>
<dbReference type="InterPro" id="IPR000286">
    <property type="entry name" value="HDACs"/>
</dbReference>
<name>A0ABN9Y340_9DINO</name>
<protein>
    <recommendedName>
        <fullName evidence="1">Histone deacetylase domain-containing protein</fullName>
    </recommendedName>
</protein>
<organism evidence="2 3">
    <name type="scientific">Prorocentrum cordatum</name>
    <dbReference type="NCBI Taxonomy" id="2364126"/>
    <lineage>
        <taxon>Eukaryota</taxon>
        <taxon>Sar</taxon>
        <taxon>Alveolata</taxon>
        <taxon>Dinophyceae</taxon>
        <taxon>Prorocentrales</taxon>
        <taxon>Prorocentraceae</taxon>
        <taxon>Prorocentrum</taxon>
    </lineage>
</organism>
<feature type="domain" description="Histone deacetylase" evidence="1">
    <location>
        <begin position="152"/>
        <end position="364"/>
    </location>
</feature>
<dbReference type="PANTHER" id="PTHR10625">
    <property type="entry name" value="HISTONE DEACETYLASE HDAC1-RELATED"/>
    <property type="match status" value="1"/>
</dbReference>
<comment type="caution">
    <text evidence="2">The sequence shown here is derived from an EMBL/GenBank/DDBJ whole genome shotgun (WGS) entry which is preliminary data.</text>
</comment>
<dbReference type="InterPro" id="IPR037138">
    <property type="entry name" value="His_deacetylse_dom_sf"/>
</dbReference>
<accession>A0ABN9Y340</accession>
<evidence type="ECO:0000313" key="2">
    <source>
        <dbReference type="EMBL" id="CAK0906719.1"/>
    </source>
</evidence>
<dbReference type="InterPro" id="IPR023696">
    <property type="entry name" value="Ureohydrolase_dom_sf"/>
</dbReference>
<dbReference type="Pfam" id="PF00850">
    <property type="entry name" value="Hist_deacetyl"/>
    <property type="match status" value="1"/>
</dbReference>
<gene>
    <name evidence="2" type="ORF">PCOR1329_LOCUS81961</name>
</gene>
<sequence>MVKVRSRGAKEPRSRKLVVVFDRSASAQVKSGKNVRRVPLFTNGRMSDTMRSSLSFRFHPVRRNKKIQTVMRMGKAETKEHVKMECVVSMCEPLSEIGCIYENNVIEVLRRPKLFTYKRNKQIEGMKVWSVMAPESDTPIMESDFNEGQLEQLQEDLECDIGVIKAAVQQLLRHNTHDVMAINTYPGHHAGPSRVAGFCSINNVAVAASLLKRKRPQLKLGVLDIDVHPGDGTQQFLERHKGLFNKYVSIHSGGQFYNCYSLGANGAALKLDRNRKVSAERLLQKIVETLDSWNRSCLDIVIVALGFDTLQQDGLAKLGFQMLPAHFHTVGLVLAGRKEQIMFVQEGGYNLDETTRAFDYLIKGLREGRKLK</sequence>
<dbReference type="SUPFAM" id="SSF52768">
    <property type="entry name" value="Arginase/deacetylase"/>
    <property type="match status" value="1"/>
</dbReference>
<dbReference type="Gene3D" id="3.40.800.20">
    <property type="entry name" value="Histone deacetylase domain"/>
    <property type="match status" value="1"/>
</dbReference>
<evidence type="ECO:0000259" key="1">
    <source>
        <dbReference type="Pfam" id="PF00850"/>
    </source>
</evidence>
<dbReference type="PRINTS" id="PR01270">
    <property type="entry name" value="HDASUPER"/>
</dbReference>
<keyword evidence="3" id="KW-1185">Reference proteome</keyword>
<proteinExistence type="predicted"/>
<evidence type="ECO:0000313" key="3">
    <source>
        <dbReference type="Proteomes" id="UP001189429"/>
    </source>
</evidence>
<dbReference type="InterPro" id="IPR023801">
    <property type="entry name" value="His_deacetylse_dom"/>
</dbReference>
<dbReference type="Proteomes" id="UP001189429">
    <property type="component" value="Unassembled WGS sequence"/>
</dbReference>
<dbReference type="EMBL" id="CAUYUJ010021738">
    <property type="protein sequence ID" value="CAK0906719.1"/>
    <property type="molecule type" value="Genomic_DNA"/>
</dbReference>